<gene>
    <name evidence="2" type="ordered locus">PERMA_0239</name>
</gene>
<dbReference type="RefSeq" id="WP_012675277.1">
    <property type="nucleotide sequence ID" value="NC_012440.1"/>
</dbReference>
<evidence type="ECO:0000259" key="1">
    <source>
        <dbReference type="Pfam" id="PF07238"/>
    </source>
</evidence>
<dbReference type="OrthoDB" id="12233at2"/>
<dbReference type="Proteomes" id="UP000001366">
    <property type="component" value="Chromosome"/>
</dbReference>
<dbReference type="AlphaFoldDB" id="C0QTM0"/>
<dbReference type="STRING" id="123214.PERMA_0239"/>
<dbReference type="GO" id="GO:0035438">
    <property type="term" value="F:cyclic-di-GMP binding"/>
    <property type="evidence" value="ECO:0007669"/>
    <property type="project" value="InterPro"/>
</dbReference>
<dbReference type="InterPro" id="IPR009875">
    <property type="entry name" value="PilZ_domain"/>
</dbReference>
<keyword evidence="3" id="KW-1185">Reference proteome</keyword>
<dbReference type="Gene3D" id="2.40.10.220">
    <property type="entry name" value="predicted glycosyltransferase like domains"/>
    <property type="match status" value="1"/>
</dbReference>
<dbReference type="EMBL" id="CP001230">
    <property type="protein sequence ID" value="ACO03038.1"/>
    <property type="molecule type" value="Genomic_DNA"/>
</dbReference>
<evidence type="ECO:0000313" key="2">
    <source>
        <dbReference type="EMBL" id="ACO03038.1"/>
    </source>
</evidence>
<dbReference type="KEGG" id="pmx:PERMA_0239"/>
<accession>C0QTM0</accession>
<protein>
    <submittedName>
        <fullName evidence="2">Type IV pilus assembly protein PilZ</fullName>
    </submittedName>
</protein>
<dbReference type="Pfam" id="PF07238">
    <property type="entry name" value="PilZ"/>
    <property type="match status" value="1"/>
</dbReference>
<proteinExistence type="predicted"/>
<dbReference type="HOGENOM" id="CLU_1293769_0_0_0"/>
<sequence>MEKSFLREVLNWMKEQDSIEVAVFFNEVPVKAKLKVLDIDYERKQIIWSFNEKLRIPLLDNRVIYFKYRNDIFIATVIIHDDKEMVTSFPTLALEPKLNRRYVRVTTSPENPAFLIIDGKKYPIEDISEAGIGIILPSDIGLKEGEEKEMELELKGTVFDIKGKIVYIKDQGNNLIRVGIKLLDIPNRVRNQIVKYVFERQRDIAKKITMF</sequence>
<dbReference type="eggNOG" id="COG5581">
    <property type="taxonomic scope" value="Bacteria"/>
</dbReference>
<dbReference type="PaxDb" id="123214-PERMA_0239"/>
<reference evidence="2 3" key="1">
    <citation type="journal article" date="2009" name="J. Bacteriol.">
        <title>Complete and draft genome sequences of six members of the Aquificales.</title>
        <authorList>
            <person name="Reysenbach A.L."/>
            <person name="Hamamura N."/>
            <person name="Podar M."/>
            <person name="Griffiths E."/>
            <person name="Ferreira S."/>
            <person name="Hochstein R."/>
            <person name="Heidelberg J."/>
            <person name="Johnson J."/>
            <person name="Mead D."/>
            <person name="Pohorille A."/>
            <person name="Sarmiento M."/>
            <person name="Schweighofer K."/>
            <person name="Seshadri R."/>
            <person name="Voytek M.A."/>
        </authorList>
    </citation>
    <scope>NUCLEOTIDE SEQUENCE [LARGE SCALE GENOMIC DNA]</scope>
    <source>
        <strain evidence="3">DSM 14350 / EX-H1</strain>
    </source>
</reference>
<name>C0QTM0_PERMH</name>
<evidence type="ECO:0000313" key="3">
    <source>
        <dbReference type="Proteomes" id="UP000001366"/>
    </source>
</evidence>
<feature type="domain" description="PilZ" evidence="1">
    <location>
        <begin position="100"/>
        <end position="199"/>
    </location>
</feature>
<organism evidence="2 3">
    <name type="scientific">Persephonella marina (strain DSM 14350 / EX-H1)</name>
    <dbReference type="NCBI Taxonomy" id="123214"/>
    <lineage>
        <taxon>Bacteria</taxon>
        <taxon>Pseudomonadati</taxon>
        <taxon>Aquificota</taxon>
        <taxon>Aquificia</taxon>
        <taxon>Aquificales</taxon>
        <taxon>Hydrogenothermaceae</taxon>
        <taxon>Persephonella</taxon>
    </lineage>
</organism>